<keyword evidence="8" id="KW-0282">Flagellum</keyword>
<dbReference type="Pfam" id="PF22692">
    <property type="entry name" value="LlgE_F_G_D1"/>
    <property type="match status" value="1"/>
</dbReference>
<feature type="domain" description="Flagellar hook protein FlgE/F/G-like D1" evidence="7">
    <location>
        <begin position="91"/>
        <end position="162"/>
    </location>
</feature>
<dbReference type="InterPro" id="IPR001444">
    <property type="entry name" value="Flag_bb_rod_N"/>
</dbReference>
<evidence type="ECO:0000259" key="7">
    <source>
        <dbReference type="Pfam" id="PF22692"/>
    </source>
</evidence>
<dbReference type="Pfam" id="PF00460">
    <property type="entry name" value="Flg_bb_rod"/>
    <property type="match status" value="1"/>
</dbReference>
<dbReference type="InterPro" id="IPR037925">
    <property type="entry name" value="FlgE/F/G-like"/>
</dbReference>
<evidence type="ECO:0000256" key="3">
    <source>
        <dbReference type="ARBA" id="ARBA00023143"/>
    </source>
</evidence>
<protein>
    <submittedName>
        <fullName evidence="8">Flagellar hook protein FlgE</fullName>
    </submittedName>
</protein>
<evidence type="ECO:0000256" key="4">
    <source>
        <dbReference type="RuleBase" id="RU362116"/>
    </source>
</evidence>
<keyword evidence="9" id="KW-1185">Reference proteome</keyword>
<accession>A0A5P8P412</accession>
<dbReference type="InterPro" id="IPR037058">
    <property type="entry name" value="Falgellar_hook_FlgE_sf"/>
</dbReference>
<dbReference type="OrthoDB" id="9804559at2"/>
<evidence type="ECO:0000313" key="8">
    <source>
        <dbReference type="EMBL" id="QFR50351.1"/>
    </source>
</evidence>
<dbReference type="EMBL" id="CP043617">
    <property type="protein sequence ID" value="QFR50351.1"/>
    <property type="molecule type" value="Genomic_DNA"/>
</dbReference>
<dbReference type="PANTHER" id="PTHR30435:SF19">
    <property type="entry name" value="FLAGELLAR BASAL-BODY ROD PROTEIN FLGG"/>
    <property type="match status" value="1"/>
</dbReference>
<proteinExistence type="inferred from homology"/>
<organism evidence="8 9">
    <name type="scientific">Sulfurimonas lithotrophica</name>
    <dbReference type="NCBI Taxonomy" id="2590022"/>
    <lineage>
        <taxon>Bacteria</taxon>
        <taxon>Pseudomonadati</taxon>
        <taxon>Campylobacterota</taxon>
        <taxon>Epsilonproteobacteria</taxon>
        <taxon>Campylobacterales</taxon>
        <taxon>Sulfurimonadaceae</taxon>
        <taxon>Sulfurimonas</taxon>
    </lineage>
</organism>
<dbReference type="Pfam" id="PF06429">
    <property type="entry name" value="Flg_bbr_C"/>
    <property type="match status" value="1"/>
</dbReference>
<evidence type="ECO:0000259" key="5">
    <source>
        <dbReference type="Pfam" id="PF00460"/>
    </source>
</evidence>
<evidence type="ECO:0000256" key="1">
    <source>
        <dbReference type="ARBA" id="ARBA00004117"/>
    </source>
</evidence>
<dbReference type="Gene3D" id="2.60.98.20">
    <property type="entry name" value="Flagellar hook protein FlgE"/>
    <property type="match status" value="1"/>
</dbReference>
<evidence type="ECO:0000259" key="6">
    <source>
        <dbReference type="Pfam" id="PF06429"/>
    </source>
</evidence>
<sequence length="421" mass="44337">MMTQAFYTGISGLRSGQAAIDITSNNVANISTVGFRGYNAEFSNMFEDVLSASGGSSVSANSIGIGAQLQSSTMNTQTGSFALSDRSTDMALEGDGWFGVMDDNGEAMYTRAGAFTFDQNSDLVNPVGEYVLGTMAGNIDLTSNIVTNDAQEVALGDVGEVQKLSFPNTLTYPPEPTTNASFAGNIGTENEVRTIGAGVIDPQGNKNHLKLTFSNPQITAAGTQWDVVATTETLDGTTIYDTQSGVVNFNTDGSIVSTTLTSINNNGAQVSMDLGSGYTGVTSIANTPISSSSSSDGTQGGDLVGYDVNRNAEVVATFSNGKQVSIAQIAVFHFRNNQGLERVSGTNFKETPNSGDAFFMQNEEGENIIGAQLATYRLENSNVAMEEALTQLIVLQRSFDANSKSITTADQMMQKALNMDA</sequence>
<dbReference type="PANTHER" id="PTHR30435">
    <property type="entry name" value="FLAGELLAR PROTEIN"/>
    <property type="match status" value="1"/>
</dbReference>
<feature type="domain" description="Flagellar basal-body/hook protein C-terminal" evidence="6">
    <location>
        <begin position="377"/>
        <end position="419"/>
    </location>
</feature>
<dbReference type="NCBIfam" id="TIGR03506">
    <property type="entry name" value="FlgEFG_subfam"/>
    <property type="match status" value="1"/>
</dbReference>
<dbReference type="InterPro" id="IPR020013">
    <property type="entry name" value="Flagellar_FlgE/F/G"/>
</dbReference>
<keyword evidence="8" id="KW-0966">Cell projection</keyword>
<keyword evidence="8" id="KW-0969">Cilium</keyword>
<name>A0A5P8P412_9BACT</name>
<comment type="similarity">
    <text evidence="2 4">Belongs to the flagella basal body rod proteins family.</text>
</comment>
<comment type="subcellular location">
    <subcellularLocation>
        <location evidence="1 4">Bacterial flagellum basal body</location>
    </subcellularLocation>
</comment>
<dbReference type="Proteomes" id="UP000326944">
    <property type="component" value="Chromosome"/>
</dbReference>
<dbReference type="GO" id="GO:0009425">
    <property type="term" value="C:bacterial-type flagellum basal body"/>
    <property type="evidence" value="ECO:0007669"/>
    <property type="project" value="UniProtKB-SubCell"/>
</dbReference>
<reference evidence="8 9" key="1">
    <citation type="submission" date="2019-09" db="EMBL/GenBank/DDBJ databases">
        <title>Sulfurimonas gotlandica sp. nov., a chemoautotrophic and psychrotolerant epsilonproteobacterium isolated from a pelagic redoxcline, and an emended description of the genus Sulfurimonas.</title>
        <authorList>
            <person name="Wang S."/>
            <person name="Jiang L."/>
            <person name="Shao S."/>
        </authorList>
    </citation>
    <scope>NUCLEOTIDE SEQUENCE [LARGE SCALE GENOMIC DNA]</scope>
    <source>
        <strain evidence="8 9">GYSZ_1</strain>
    </source>
</reference>
<dbReference type="InterPro" id="IPR053967">
    <property type="entry name" value="LlgE_F_G-like_D1"/>
</dbReference>
<dbReference type="AlphaFoldDB" id="A0A5P8P412"/>
<feature type="domain" description="Flagellar basal body rod protein N-terminal" evidence="5">
    <location>
        <begin position="6"/>
        <end position="36"/>
    </location>
</feature>
<gene>
    <name evidence="8" type="ORF">FJR48_11690</name>
</gene>
<dbReference type="RefSeq" id="WP_152308299.1">
    <property type="nucleotide sequence ID" value="NZ_CP043617.1"/>
</dbReference>
<dbReference type="InterPro" id="IPR010930">
    <property type="entry name" value="Flg_bb/hook_C_dom"/>
</dbReference>
<keyword evidence="3 4" id="KW-0975">Bacterial flagellum</keyword>
<evidence type="ECO:0000313" key="9">
    <source>
        <dbReference type="Proteomes" id="UP000326944"/>
    </source>
</evidence>
<evidence type="ECO:0000256" key="2">
    <source>
        <dbReference type="ARBA" id="ARBA00009677"/>
    </source>
</evidence>
<dbReference type="SUPFAM" id="SSF117143">
    <property type="entry name" value="Flagellar hook protein flgE"/>
    <property type="match status" value="1"/>
</dbReference>
<dbReference type="GO" id="GO:0071978">
    <property type="term" value="P:bacterial-type flagellum-dependent swarming motility"/>
    <property type="evidence" value="ECO:0007669"/>
    <property type="project" value="TreeGrafter"/>
</dbReference>
<dbReference type="KEGG" id="sulg:FJR48_11690"/>